<organism evidence="1 2">
    <name type="scientific">Fusarium decemcellulare</name>
    <dbReference type="NCBI Taxonomy" id="57161"/>
    <lineage>
        <taxon>Eukaryota</taxon>
        <taxon>Fungi</taxon>
        <taxon>Dikarya</taxon>
        <taxon>Ascomycota</taxon>
        <taxon>Pezizomycotina</taxon>
        <taxon>Sordariomycetes</taxon>
        <taxon>Hypocreomycetidae</taxon>
        <taxon>Hypocreales</taxon>
        <taxon>Nectriaceae</taxon>
        <taxon>Fusarium</taxon>
        <taxon>Fusarium decemcellulare species complex</taxon>
    </lineage>
</organism>
<comment type="caution">
    <text evidence="1">The sequence shown here is derived from an EMBL/GenBank/DDBJ whole genome shotgun (WGS) entry which is preliminary data.</text>
</comment>
<name>A0ACC1SG98_9HYPO</name>
<sequence length="335" mass="36472">MQITTTPRVWSKLQHAAQWGRLVDGEHIGLCRESLTDYDREVRDWFVAEAKALGCEVKIDQMGNIFAILAGENQSPPPIGMGSHLDSQPAGGRFDGSLGVVTALQVLRTVKESGIKTHAPLAAINWTNEEGSRFPTMCSGSGIWCGAQSLEATHALADLADPKATMYTELKRIGYLGNTPCSSAENPLSAYFELHIEQGTRLEKAQKKVAAVTGVQGMRWYEIRCKGTEAHAGASPVKERADALVALAKFIVKVEELSREEDAFGTAGVLATRTSRPNTVPGSAFCTLDLRYDSKDAVETSLQTHLQQLEKDRPGITVNMARTWKKKGVKFDALA</sequence>
<protein>
    <submittedName>
        <fullName evidence="1">Uncharacterized protein</fullName>
    </submittedName>
</protein>
<gene>
    <name evidence="1" type="ORF">NM208_g5625</name>
</gene>
<accession>A0ACC1SG98</accession>
<reference evidence="1" key="1">
    <citation type="submission" date="2022-08" db="EMBL/GenBank/DDBJ databases">
        <title>Genome Sequence of Fusarium decemcellulare.</title>
        <authorList>
            <person name="Buettner E."/>
        </authorList>
    </citation>
    <scope>NUCLEOTIDE SEQUENCE</scope>
    <source>
        <strain evidence="1">Babe19</strain>
    </source>
</reference>
<dbReference type="Proteomes" id="UP001148629">
    <property type="component" value="Unassembled WGS sequence"/>
</dbReference>
<evidence type="ECO:0000313" key="1">
    <source>
        <dbReference type="EMBL" id="KAJ3539114.1"/>
    </source>
</evidence>
<evidence type="ECO:0000313" key="2">
    <source>
        <dbReference type="Proteomes" id="UP001148629"/>
    </source>
</evidence>
<proteinExistence type="predicted"/>
<dbReference type="EMBL" id="JANRMS010000478">
    <property type="protein sequence ID" value="KAJ3539114.1"/>
    <property type="molecule type" value="Genomic_DNA"/>
</dbReference>
<keyword evidence="2" id="KW-1185">Reference proteome</keyword>